<sequence>MSAMEQNASQFSSTSKAGWDFCQDNVLNDARIRTILQSCLPRCRLGYYQRIAEDSGHVFQLRKGGQNPDILLVHLWGKGSRAVYFPGSHLIPLNSVRAANRLWEVPYAALDKAGIHGTIVEFEEGGLAILDARLALEMPHGSPVTCGFATEEELQRWPKLKVPNVQQRHQMASVSSDMIGVHFE</sequence>
<dbReference type="EMBL" id="JANPWZ010000672">
    <property type="protein sequence ID" value="KAJ3573569.1"/>
    <property type="molecule type" value="Genomic_DNA"/>
</dbReference>
<protein>
    <submittedName>
        <fullName evidence="1">Uncharacterized protein</fullName>
    </submittedName>
</protein>
<comment type="caution">
    <text evidence="1">The sequence shown here is derived from an EMBL/GenBank/DDBJ whole genome shotgun (WGS) entry which is preliminary data.</text>
</comment>
<accession>A0A9W8TN43</accession>
<dbReference type="Proteomes" id="UP001148614">
    <property type="component" value="Unassembled WGS sequence"/>
</dbReference>
<reference evidence="1" key="1">
    <citation type="submission" date="2022-07" db="EMBL/GenBank/DDBJ databases">
        <title>Genome Sequence of Xylaria arbuscula.</title>
        <authorList>
            <person name="Buettner E."/>
        </authorList>
    </citation>
    <scope>NUCLEOTIDE SEQUENCE</scope>
    <source>
        <strain evidence="1">VT107</strain>
    </source>
</reference>
<proteinExistence type="predicted"/>
<evidence type="ECO:0000313" key="2">
    <source>
        <dbReference type="Proteomes" id="UP001148614"/>
    </source>
</evidence>
<keyword evidence="2" id="KW-1185">Reference proteome</keyword>
<name>A0A9W8TN43_9PEZI</name>
<organism evidence="1 2">
    <name type="scientific">Xylaria arbuscula</name>
    <dbReference type="NCBI Taxonomy" id="114810"/>
    <lineage>
        <taxon>Eukaryota</taxon>
        <taxon>Fungi</taxon>
        <taxon>Dikarya</taxon>
        <taxon>Ascomycota</taxon>
        <taxon>Pezizomycotina</taxon>
        <taxon>Sordariomycetes</taxon>
        <taxon>Xylariomycetidae</taxon>
        <taxon>Xylariales</taxon>
        <taxon>Xylariaceae</taxon>
        <taxon>Xylaria</taxon>
    </lineage>
</organism>
<dbReference type="VEuPathDB" id="FungiDB:F4678DRAFT_482569"/>
<dbReference type="AlphaFoldDB" id="A0A9W8TN43"/>
<evidence type="ECO:0000313" key="1">
    <source>
        <dbReference type="EMBL" id="KAJ3573569.1"/>
    </source>
</evidence>
<gene>
    <name evidence="1" type="ORF">NPX13_g4652</name>
</gene>